<dbReference type="EMBL" id="JAVIJF010000033">
    <property type="protein sequence ID" value="MDX8528936.1"/>
    <property type="molecule type" value="Genomic_DNA"/>
</dbReference>
<evidence type="ECO:0000313" key="4">
    <source>
        <dbReference type="Proteomes" id="UP001276840"/>
    </source>
</evidence>
<dbReference type="Proteomes" id="UP001276840">
    <property type="component" value="Unassembled WGS sequence"/>
</dbReference>
<comment type="caution">
    <text evidence="3">The sequence shown here is derived from an EMBL/GenBank/DDBJ whole genome shotgun (WGS) entry which is preliminary data.</text>
</comment>
<evidence type="ECO:0000259" key="2">
    <source>
        <dbReference type="PROSITE" id="PS50887"/>
    </source>
</evidence>
<dbReference type="Gene3D" id="3.30.70.270">
    <property type="match status" value="1"/>
</dbReference>
<dbReference type="EC" id="2.7.7.65" evidence="3"/>
<dbReference type="Pfam" id="PF00990">
    <property type="entry name" value="GGDEF"/>
    <property type="match status" value="1"/>
</dbReference>
<keyword evidence="3" id="KW-0808">Transferase</keyword>
<dbReference type="PANTHER" id="PTHR46663:SF2">
    <property type="entry name" value="GGDEF DOMAIN-CONTAINING PROTEIN"/>
    <property type="match status" value="1"/>
</dbReference>
<protein>
    <submittedName>
        <fullName evidence="3">GGDEF domain-containing protein</fullName>
        <ecNumber evidence="3">2.7.7.65</ecNumber>
    </submittedName>
</protein>
<dbReference type="SUPFAM" id="SSF55073">
    <property type="entry name" value="Nucleotide cyclase"/>
    <property type="match status" value="1"/>
</dbReference>
<dbReference type="SMART" id="SM00267">
    <property type="entry name" value="GGDEF"/>
    <property type="match status" value="1"/>
</dbReference>
<accession>A0ABU4ZU38</accession>
<dbReference type="PROSITE" id="PS50887">
    <property type="entry name" value="GGDEF"/>
    <property type="match status" value="1"/>
</dbReference>
<reference evidence="3 4" key="1">
    <citation type="submission" date="2023-08" db="EMBL/GenBank/DDBJ databases">
        <title>Implementing the SeqCode for naming new Mesorhizobium species isolated from Vachellia karroo root nodules.</title>
        <authorList>
            <person name="Van Lill M."/>
        </authorList>
    </citation>
    <scope>NUCLEOTIDE SEQUENCE [LARGE SCALE GENOMIC DNA]</scope>
    <source>
        <strain evidence="3 4">MSK 1335</strain>
    </source>
</reference>
<dbReference type="CDD" id="cd01949">
    <property type="entry name" value="GGDEF"/>
    <property type="match status" value="1"/>
</dbReference>
<sequence length="128" mass="14200">MRGRPDETTPHSGRWPPRRQRKAVRRGDIAARLGGDEFGVLVYGPTDGTGDVSLVNRIMKNLVQPLKIDDVTLLPGGTIGYTIFPKDEADPDRLLKNADRALYQAKAKGRGSWKAYEPDATAVAMRRR</sequence>
<keyword evidence="4" id="KW-1185">Reference proteome</keyword>
<proteinExistence type="predicted"/>
<dbReference type="GO" id="GO:0052621">
    <property type="term" value="F:diguanylate cyclase activity"/>
    <property type="evidence" value="ECO:0007669"/>
    <property type="project" value="UniProtKB-EC"/>
</dbReference>
<dbReference type="InterPro" id="IPR000160">
    <property type="entry name" value="GGDEF_dom"/>
</dbReference>
<dbReference type="InterPro" id="IPR029787">
    <property type="entry name" value="Nucleotide_cyclase"/>
</dbReference>
<organism evidence="3 4">
    <name type="scientific">Mesorhizobium montanum</name>
    <dbReference type="NCBI Taxonomy" id="3072323"/>
    <lineage>
        <taxon>Bacteria</taxon>
        <taxon>Pseudomonadati</taxon>
        <taxon>Pseudomonadota</taxon>
        <taxon>Alphaproteobacteria</taxon>
        <taxon>Hyphomicrobiales</taxon>
        <taxon>Phyllobacteriaceae</taxon>
        <taxon>Mesorhizobium</taxon>
    </lineage>
</organism>
<dbReference type="PANTHER" id="PTHR46663">
    <property type="entry name" value="DIGUANYLATE CYCLASE DGCT-RELATED"/>
    <property type="match status" value="1"/>
</dbReference>
<gene>
    <name evidence="3" type="ORF">RFM68_31150</name>
</gene>
<feature type="region of interest" description="Disordered" evidence="1">
    <location>
        <begin position="1"/>
        <end position="25"/>
    </location>
</feature>
<evidence type="ECO:0000313" key="3">
    <source>
        <dbReference type="EMBL" id="MDX8528936.1"/>
    </source>
</evidence>
<evidence type="ECO:0000256" key="1">
    <source>
        <dbReference type="SAM" id="MobiDB-lite"/>
    </source>
</evidence>
<dbReference type="InterPro" id="IPR052163">
    <property type="entry name" value="DGC-Regulatory_Protein"/>
</dbReference>
<dbReference type="NCBIfam" id="TIGR00254">
    <property type="entry name" value="GGDEF"/>
    <property type="match status" value="1"/>
</dbReference>
<dbReference type="RefSeq" id="WP_320236812.1">
    <property type="nucleotide sequence ID" value="NZ_JAVIJF010000033.1"/>
</dbReference>
<name>A0ABU4ZU38_9HYPH</name>
<dbReference type="InterPro" id="IPR043128">
    <property type="entry name" value="Rev_trsase/Diguanyl_cyclase"/>
</dbReference>
<feature type="domain" description="GGDEF" evidence="2">
    <location>
        <begin position="1"/>
        <end position="118"/>
    </location>
</feature>
<keyword evidence="3" id="KW-0548">Nucleotidyltransferase</keyword>